<gene>
    <name evidence="2" type="ORF">NNA32_11570</name>
</gene>
<feature type="domain" description="HTH cro/C1-type" evidence="1">
    <location>
        <begin position="13"/>
        <end position="60"/>
    </location>
</feature>
<dbReference type="Proteomes" id="UP001152867">
    <property type="component" value="Unassembled WGS sequence"/>
</dbReference>
<protein>
    <submittedName>
        <fullName evidence="2">Helix-turn-helix domain-containing protein</fullName>
    </submittedName>
</protein>
<dbReference type="InterPro" id="IPR001387">
    <property type="entry name" value="Cro/C1-type_HTH"/>
</dbReference>
<proteinExistence type="predicted"/>
<dbReference type="PROSITE" id="PS50943">
    <property type="entry name" value="HTH_CROC1"/>
    <property type="match status" value="1"/>
</dbReference>
<keyword evidence="3" id="KW-1185">Reference proteome</keyword>
<reference evidence="2" key="1">
    <citation type="submission" date="2022-06" db="EMBL/GenBank/DDBJ databases">
        <title>Antifungal cultures and metabolites of lactic acid bacteria for use in dairy fermentations.</title>
        <authorList>
            <person name="Zhao Z."/>
            <person name="Gaenzle M."/>
        </authorList>
    </citation>
    <scope>NUCLEOTIDE SEQUENCE</scope>
    <source>
        <strain evidence="2">FUA3126</strain>
    </source>
</reference>
<dbReference type="EMBL" id="JANDJP010000021">
    <property type="protein sequence ID" value="MDF9914878.1"/>
    <property type="molecule type" value="Genomic_DNA"/>
</dbReference>
<accession>A0ABT6DE95</accession>
<sequence length="175" mass="19318">MNDKDSKAIADLINKSMKKLGITQKEIYLTLNLNKSTMSNYLRGKHLSVAVVIQIINYIDDYQTTVEAEKILFHSEPFPDGQQSGTTPLEVSYFYGKEDSELDATLKYLTGLMAARTLTADDARLAAFEAIDVVGMAEKLTGTLQRLTGLTSSQLMEGYQARQMAGGELNAESSY</sequence>
<evidence type="ECO:0000313" key="3">
    <source>
        <dbReference type="Proteomes" id="UP001152867"/>
    </source>
</evidence>
<comment type="caution">
    <text evidence="2">The sequence shown here is derived from an EMBL/GenBank/DDBJ whole genome shotgun (WGS) entry which is preliminary data.</text>
</comment>
<name>A0ABT6DE95_9LACO</name>
<dbReference type="RefSeq" id="WP_178943173.1">
    <property type="nucleotide sequence ID" value="NZ_JAIWJG010000018.1"/>
</dbReference>
<evidence type="ECO:0000313" key="2">
    <source>
        <dbReference type="EMBL" id="MDF9914878.1"/>
    </source>
</evidence>
<evidence type="ECO:0000259" key="1">
    <source>
        <dbReference type="PROSITE" id="PS50943"/>
    </source>
</evidence>
<dbReference type="InterPro" id="IPR010982">
    <property type="entry name" value="Lambda_DNA-bd_dom_sf"/>
</dbReference>
<organism evidence="2 3">
    <name type="scientific">Furfurilactobacillus milii</name>
    <dbReference type="NCBI Taxonomy" id="2888272"/>
    <lineage>
        <taxon>Bacteria</taxon>
        <taxon>Bacillati</taxon>
        <taxon>Bacillota</taxon>
        <taxon>Bacilli</taxon>
        <taxon>Lactobacillales</taxon>
        <taxon>Lactobacillaceae</taxon>
        <taxon>Furfurilactobacillus</taxon>
    </lineage>
</organism>
<dbReference type="Gene3D" id="1.10.260.40">
    <property type="entry name" value="lambda repressor-like DNA-binding domains"/>
    <property type="match status" value="1"/>
</dbReference>
<dbReference type="SUPFAM" id="SSF47413">
    <property type="entry name" value="lambda repressor-like DNA-binding domains"/>
    <property type="match status" value="1"/>
</dbReference>
<dbReference type="CDD" id="cd00093">
    <property type="entry name" value="HTH_XRE"/>
    <property type="match status" value="1"/>
</dbReference>